<keyword evidence="2" id="KW-1185">Reference proteome</keyword>
<evidence type="ECO:0000313" key="2">
    <source>
        <dbReference type="Proteomes" id="UP001195483"/>
    </source>
</evidence>
<reference evidence="1" key="1">
    <citation type="journal article" date="2021" name="Genome Biol. Evol.">
        <title>A High-Quality Reference Genome for a Parasitic Bivalve with Doubly Uniparental Inheritance (Bivalvia: Unionida).</title>
        <authorList>
            <person name="Smith C.H."/>
        </authorList>
    </citation>
    <scope>NUCLEOTIDE SEQUENCE</scope>
    <source>
        <strain evidence="1">CHS0354</strain>
    </source>
</reference>
<evidence type="ECO:0000313" key="1">
    <source>
        <dbReference type="EMBL" id="KAK3587446.1"/>
    </source>
</evidence>
<accession>A0AAE0VRL5</accession>
<dbReference type="EMBL" id="JAEAOA010000534">
    <property type="protein sequence ID" value="KAK3587446.1"/>
    <property type="molecule type" value="Genomic_DNA"/>
</dbReference>
<gene>
    <name evidence="1" type="ORF">CHS0354_007937</name>
</gene>
<sequence>MTGIKRKAIETMEIPSNILNSVLDCRSSKDAEKDTIRKIIQRSRNDTRTDPPQLPHPASIIILDAYRMYISTGDWSNNMEILYVEGTFILAPALFTDIRHHGRQEDSCYRLCMLCYQTKKEKLTDECLKPLNIMNPFED</sequence>
<dbReference type="AlphaFoldDB" id="A0AAE0VRL5"/>
<reference evidence="1" key="2">
    <citation type="journal article" date="2021" name="Genome Biol. Evol.">
        <title>Developing a high-quality reference genome for a parasitic bivalve with doubly uniparental inheritance (Bivalvia: Unionida).</title>
        <authorList>
            <person name="Smith C.H."/>
        </authorList>
    </citation>
    <scope>NUCLEOTIDE SEQUENCE</scope>
    <source>
        <strain evidence="1">CHS0354</strain>
        <tissue evidence="1">Mantle</tissue>
    </source>
</reference>
<name>A0AAE0VRL5_9BIVA</name>
<organism evidence="1 2">
    <name type="scientific">Potamilus streckersoni</name>
    <dbReference type="NCBI Taxonomy" id="2493646"/>
    <lineage>
        <taxon>Eukaryota</taxon>
        <taxon>Metazoa</taxon>
        <taxon>Spiralia</taxon>
        <taxon>Lophotrochozoa</taxon>
        <taxon>Mollusca</taxon>
        <taxon>Bivalvia</taxon>
        <taxon>Autobranchia</taxon>
        <taxon>Heteroconchia</taxon>
        <taxon>Palaeoheterodonta</taxon>
        <taxon>Unionida</taxon>
        <taxon>Unionoidea</taxon>
        <taxon>Unionidae</taxon>
        <taxon>Ambleminae</taxon>
        <taxon>Lampsilini</taxon>
        <taxon>Potamilus</taxon>
    </lineage>
</organism>
<proteinExistence type="predicted"/>
<reference evidence="1" key="3">
    <citation type="submission" date="2023-05" db="EMBL/GenBank/DDBJ databases">
        <authorList>
            <person name="Smith C.H."/>
        </authorList>
    </citation>
    <scope>NUCLEOTIDE SEQUENCE</scope>
    <source>
        <strain evidence="1">CHS0354</strain>
        <tissue evidence="1">Mantle</tissue>
    </source>
</reference>
<protein>
    <submittedName>
        <fullName evidence="1">Uncharacterized protein</fullName>
    </submittedName>
</protein>
<dbReference type="Proteomes" id="UP001195483">
    <property type="component" value="Unassembled WGS sequence"/>
</dbReference>
<comment type="caution">
    <text evidence="1">The sequence shown here is derived from an EMBL/GenBank/DDBJ whole genome shotgun (WGS) entry which is preliminary data.</text>
</comment>